<protein>
    <submittedName>
        <fullName evidence="3">Putative 2-hydroxy-6-oxohepta-2,4-dienoate hydrolase</fullName>
    </submittedName>
</protein>
<dbReference type="RefSeq" id="WP_013022813.1">
    <property type="nucleotide sequence ID" value="NC_013949.1"/>
</dbReference>
<gene>
    <name evidence="3" type="ordered locus">HMU04600</name>
</gene>
<keyword evidence="1 3" id="KW-0378">Hydrolase</keyword>
<dbReference type="InterPro" id="IPR000073">
    <property type="entry name" value="AB_hydrolase_1"/>
</dbReference>
<dbReference type="GO" id="GO:0016787">
    <property type="term" value="F:hydrolase activity"/>
    <property type="evidence" value="ECO:0007669"/>
    <property type="project" value="UniProtKB-KW"/>
</dbReference>
<evidence type="ECO:0000313" key="4">
    <source>
        <dbReference type="Proteomes" id="UP000001522"/>
    </source>
</evidence>
<proteinExistence type="predicted"/>
<dbReference type="Gene3D" id="3.40.50.1820">
    <property type="entry name" value="alpha/beta hydrolase"/>
    <property type="match status" value="1"/>
</dbReference>
<accession>D3UGV1</accession>
<dbReference type="GO" id="GO:0016020">
    <property type="term" value="C:membrane"/>
    <property type="evidence" value="ECO:0007669"/>
    <property type="project" value="TreeGrafter"/>
</dbReference>
<dbReference type="InterPro" id="IPR029058">
    <property type="entry name" value="AB_hydrolase_fold"/>
</dbReference>
<dbReference type="KEGG" id="hms:HMU04600"/>
<dbReference type="PANTHER" id="PTHR43798:SF31">
    <property type="entry name" value="AB HYDROLASE SUPERFAMILY PROTEIN YCLE"/>
    <property type="match status" value="1"/>
</dbReference>
<organism evidence="3 4">
    <name type="scientific">Helicobacter mustelae (strain ATCC 43772 / CCUG 25715 / CIP 103759 / LMG 18044 / NCTC 12198 / R85-136P)</name>
    <name type="common">Campylobacter mustelae</name>
    <dbReference type="NCBI Taxonomy" id="679897"/>
    <lineage>
        <taxon>Bacteria</taxon>
        <taxon>Pseudomonadati</taxon>
        <taxon>Campylobacterota</taxon>
        <taxon>Epsilonproteobacteria</taxon>
        <taxon>Campylobacterales</taxon>
        <taxon>Helicobacteraceae</taxon>
        <taxon>Helicobacter</taxon>
    </lineage>
</organism>
<evidence type="ECO:0000259" key="2">
    <source>
        <dbReference type="Pfam" id="PF12697"/>
    </source>
</evidence>
<dbReference type="HOGENOM" id="CLU_020336_13_2_7"/>
<dbReference type="AlphaFoldDB" id="D3UGV1"/>
<evidence type="ECO:0000313" key="3">
    <source>
        <dbReference type="EMBL" id="CBG39722.1"/>
    </source>
</evidence>
<dbReference type="Proteomes" id="UP000001522">
    <property type="component" value="Chromosome"/>
</dbReference>
<reference evidence="3 4" key="1">
    <citation type="journal article" date="2010" name="BMC Genomics">
        <title>Comparative genomics and proteomics of Helicobacter mustelae, an ulcerogenic and carcinogenic gastric pathogen.</title>
        <authorList>
            <person name="O'Toole P.W."/>
            <person name="Snelling W.J."/>
            <person name="Canchaya C."/>
            <person name="Forde B.M."/>
            <person name="Hardie K.R."/>
            <person name="Josenhans C."/>
            <person name="Graham R.L.J."/>
            <person name="McMullan G."/>
            <person name="Parkhill J."/>
            <person name="Belda E."/>
            <person name="Bentley S.D."/>
        </authorList>
    </citation>
    <scope>NUCLEOTIDE SEQUENCE [LARGE SCALE GENOMIC DNA]</scope>
    <source>
        <strain evidence="4">ATCC 43772 / LMG 18044 / NCTC 12198 / 12198</strain>
    </source>
</reference>
<dbReference type="eggNOG" id="COG0596">
    <property type="taxonomic scope" value="Bacteria"/>
</dbReference>
<dbReference type="SUPFAM" id="SSF53474">
    <property type="entry name" value="alpha/beta-Hydrolases"/>
    <property type="match status" value="1"/>
</dbReference>
<dbReference type="InterPro" id="IPR050266">
    <property type="entry name" value="AB_hydrolase_sf"/>
</dbReference>
<dbReference type="STRING" id="679897.HMU04600"/>
<sequence length="234" mass="27158">MAQRIISYQGHDFPIAYDFIHHQSEQNIVFLHGWGSNKEIMKLAFERYFPQYNHCYIDLPGFGRSPNEQTLNTQDYAEIMQRFFHALDITPQLVFGHSFGGKVATLLPYPIILLSSAGILEKKPLKVRLKILLAKLCKSLYLNTSFMRSKDAKNLNQGMYNTFKNVVNEDFTPHFANFEQKAVIFWGKQDSATSLSSGEKISKLIKNSRFYALEGDHYFFLKQGDMIEKLYFKE</sequence>
<evidence type="ECO:0000256" key="1">
    <source>
        <dbReference type="ARBA" id="ARBA00022801"/>
    </source>
</evidence>
<dbReference type="Pfam" id="PF12697">
    <property type="entry name" value="Abhydrolase_6"/>
    <property type="match status" value="1"/>
</dbReference>
<dbReference type="PANTHER" id="PTHR43798">
    <property type="entry name" value="MONOACYLGLYCEROL LIPASE"/>
    <property type="match status" value="1"/>
</dbReference>
<feature type="domain" description="AB hydrolase-1" evidence="2">
    <location>
        <begin position="28"/>
        <end position="116"/>
    </location>
</feature>
<keyword evidence="4" id="KW-1185">Reference proteome</keyword>
<dbReference type="EMBL" id="FN555004">
    <property type="protein sequence ID" value="CBG39722.1"/>
    <property type="molecule type" value="Genomic_DNA"/>
</dbReference>
<name>D3UGV1_HELM1</name>